<evidence type="ECO:0000313" key="11">
    <source>
        <dbReference type="EMBL" id="GGF31793.1"/>
    </source>
</evidence>
<dbReference type="EMBL" id="BMKQ01000001">
    <property type="protein sequence ID" value="GGF31793.1"/>
    <property type="molecule type" value="Genomic_DNA"/>
</dbReference>
<evidence type="ECO:0000256" key="8">
    <source>
        <dbReference type="ARBA" id="ARBA00023316"/>
    </source>
</evidence>
<keyword evidence="7 9" id="KW-0482">Metalloprotease</keyword>
<proteinExistence type="inferred from homology"/>
<dbReference type="GO" id="GO:0008237">
    <property type="term" value="F:metallopeptidase activity"/>
    <property type="evidence" value="ECO:0007669"/>
    <property type="project" value="UniProtKB-KW"/>
</dbReference>
<dbReference type="PANTHER" id="PTHR43126">
    <property type="entry name" value="D-ALANYL-D-ALANINE DIPEPTIDASE"/>
    <property type="match status" value="1"/>
</dbReference>
<dbReference type="SUPFAM" id="SSF55166">
    <property type="entry name" value="Hedgehog/DD-peptidase"/>
    <property type="match status" value="1"/>
</dbReference>
<sequence length="211" mass="22839">MGDPRVTSLAAVDNGEPLVDVRDLGLHVHPDKSQRHPDYFLLRAGVAERLGQARRLLPEPYGLLIIEGYRPFAVQEAAFDRHRRRLADADPSLSDHDVFMAASQYVSPPAVAPHVSGAAVDLTLVDESGTRLDMGTEVDATPEESGGACYFAATSISETGRRHREVLAAALGGAGLVNYPTEWWHWSYGDRYWALVTGAPEAIYGPVGSCA</sequence>
<keyword evidence="3 9" id="KW-0479">Metal-binding</keyword>
<feature type="binding site" evidence="9">
    <location>
        <position position="185"/>
    </location>
    <ligand>
        <name>Zn(2+)</name>
        <dbReference type="ChEBI" id="CHEBI:29105"/>
        <note>catalytic</note>
    </ligand>
</feature>
<comment type="similarity">
    <text evidence="9 10">Belongs to the peptidase M15D family.</text>
</comment>
<dbReference type="GO" id="GO:0160237">
    <property type="term" value="F:D-Ala-D-Ala dipeptidase activity"/>
    <property type="evidence" value="ECO:0007669"/>
    <property type="project" value="UniProtKB-EC"/>
</dbReference>
<dbReference type="Proteomes" id="UP000649179">
    <property type="component" value="Unassembled WGS sequence"/>
</dbReference>
<gene>
    <name evidence="11" type="ORF">GCM10011519_01430</name>
</gene>
<dbReference type="GO" id="GO:0071555">
    <property type="term" value="P:cell wall organization"/>
    <property type="evidence" value="ECO:0007669"/>
    <property type="project" value="UniProtKB-KW"/>
</dbReference>
<organism evidence="11 12">
    <name type="scientific">Marmoricola endophyticus</name>
    <dbReference type="NCBI Taxonomy" id="2040280"/>
    <lineage>
        <taxon>Bacteria</taxon>
        <taxon>Bacillati</taxon>
        <taxon>Actinomycetota</taxon>
        <taxon>Actinomycetes</taxon>
        <taxon>Propionibacteriales</taxon>
        <taxon>Nocardioidaceae</taxon>
        <taxon>Marmoricola</taxon>
    </lineage>
</organism>
<comment type="cofactor">
    <cofactor evidence="9">
        <name>Zn(2+)</name>
        <dbReference type="ChEBI" id="CHEBI:29105"/>
    </cofactor>
    <text evidence="9">Binds 1 zinc ion per subunit.</text>
</comment>
<dbReference type="HAMAP" id="MF_01924">
    <property type="entry name" value="A_A_dipeptidase"/>
    <property type="match status" value="1"/>
</dbReference>
<dbReference type="EC" id="3.4.13.22" evidence="9 10"/>
<dbReference type="Pfam" id="PF01427">
    <property type="entry name" value="Peptidase_M15"/>
    <property type="match status" value="1"/>
</dbReference>
<evidence type="ECO:0000256" key="10">
    <source>
        <dbReference type="PIRNR" id="PIRNR026671"/>
    </source>
</evidence>
<name>A0A917B8P9_9ACTN</name>
<dbReference type="PANTHER" id="PTHR43126:SF2">
    <property type="entry name" value="D-ALANYL-D-ALANINE DIPEPTIDASE"/>
    <property type="match status" value="1"/>
</dbReference>
<evidence type="ECO:0000256" key="1">
    <source>
        <dbReference type="ARBA" id="ARBA00001362"/>
    </source>
</evidence>
<evidence type="ECO:0000256" key="6">
    <source>
        <dbReference type="ARBA" id="ARBA00022997"/>
    </source>
</evidence>
<accession>A0A917B8P9</accession>
<feature type="active site" description="Proton donor/acceptor" evidence="9">
    <location>
        <position position="182"/>
    </location>
</feature>
<evidence type="ECO:0000256" key="7">
    <source>
        <dbReference type="ARBA" id="ARBA00023049"/>
    </source>
</evidence>
<keyword evidence="4 9" id="KW-0378">Hydrolase</keyword>
<evidence type="ECO:0000256" key="9">
    <source>
        <dbReference type="HAMAP-Rule" id="MF_01924"/>
    </source>
</evidence>
<evidence type="ECO:0000313" key="12">
    <source>
        <dbReference type="Proteomes" id="UP000649179"/>
    </source>
</evidence>
<reference evidence="11" key="2">
    <citation type="submission" date="2020-09" db="EMBL/GenBank/DDBJ databases">
        <authorList>
            <person name="Sun Q."/>
            <person name="Zhou Y."/>
        </authorList>
    </citation>
    <scope>NUCLEOTIDE SEQUENCE</scope>
    <source>
        <strain evidence="11">CGMCC 1.16067</strain>
    </source>
</reference>
<dbReference type="Gene3D" id="3.30.1380.10">
    <property type="match status" value="1"/>
</dbReference>
<dbReference type="InterPro" id="IPR000755">
    <property type="entry name" value="A_A_dipeptidase"/>
</dbReference>
<comment type="caution">
    <text evidence="11">The sequence shown here is derived from an EMBL/GenBank/DDBJ whole genome shotgun (WGS) entry which is preliminary data.</text>
</comment>
<comment type="catalytic activity">
    <reaction evidence="1 9 10">
        <text>D-alanyl-D-alanine + H2O = 2 D-alanine</text>
        <dbReference type="Rhea" id="RHEA:20661"/>
        <dbReference type="ChEBI" id="CHEBI:15377"/>
        <dbReference type="ChEBI" id="CHEBI:57416"/>
        <dbReference type="ChEBI" id="CHEBI:57822"/>
        <dbReference type="EC" id="3.4.13.22"/>
    </reaction>
</comment>
<keyword evidence="8 10" id="KW-0961">Cell wall biogenesis/degradation</keyword>
<reference evidence="11" key="1">
    <citation type="journal article" date="2014" name="Int. J. Syst. Evol. Microbiol.">
        <title>Complete genome sequence of Corynebacterium casei LMG S-19264T (=DSM 44701T), isolated from a smear-ripened cheese.</title>
        <authorList>
            <consortium name="US DOE Joint Genome Institute (JGI-PGF)"/>
            <person name="Walter F."/>
            <person name="Albersmeier A."/>
            <person name="Kalinowski J."/>
            <person name="Ruckert C."/>
        </authorList>
    </citation>
    <scope>NUCLEOTIDE SEQUENCE</scope>
    <source>
        <strain evidence="11">CGMCC 1.16067</strain>
    </source>
</reference>
<keyword evidence="5 9" id="KW-0862">Zinc</keyword>
<evidence type="ECO:0000256" key="4">
    <source>
        <dbReference type="ARBA" id="ARBA00022801"/>
    </source>
</evidence>
<feature type="binding site" evidence="9">
    <location>
        <position position="121"/>
    </location>
    <ligand>
        <name>Zn(2+)</name>
        <dbReference type="ChEBI" id="CHEBI:29105"/>
        <note>catalytic</note>
    </ligand>
</feature>
<dbReference type="AlphaFoldDB" id="A0A917B8P9"/>
<evidence type="ECO:0000256" key="3">
    <source>
        <dbReference type="ARBA" id="ARBA00022723"/>
    </source>
</evidence>
<protein>
    <recommendedName>
        <fullName evidence="9 10">D-alanyl-D-alanine dipeptidase</fullName>
        <shortName evidence="9 10">D-Ala-D-Ala dipeptidase</shortName>
        <ecNumber evidence="9 10">3.4.13.22</ecNumber>
    </recommendedName>
</protein>
<keyword evidence="2 9" id="KW-0645">Protease</keyword>
<dbReference type="GO" id="GO:0008270">
    <property type="term" value="F:zinc ion binding"/>
    <property type="evidence" value="ECO:0007669"/>
    <property type="project" value="UniProtKB-UniRule"/>
</dbReference>
<feature type="binding site" evidence="9">
    <location>
        <position position="114"/>
    </location>
    <ligand>
        <name>Zn(2+)</name>
        <dbReference type="ChEBI" id="CHEBI:29105"/>
        <note>catalytic</note>
    </ligand>
</feature>
<keyword evidence="12" id="KW-1185">Reference proteome</keyword>
<feature type="site" description="Transition state stabilizer" evidence="9">
    <location>
        <position position="70"/>
    </location>
</feature>
<comment type="function">
    <text evidence="9 10">Catalyzes hydrolysis of the D-alanyl-D-alanine dipeptide.</text>
</comment>
<dbReference type="GO" id="GO:0006508">
    <property type="term" value="P:proteolysis"/>
    <property type="evidence" value="ECO:0007669"/>
    <property type="project" value="UniProtKB-KW"/>
</dbReference>
<evidence type="ECO:0000256" key="2">
    <source>
        <dbReference type="ARBA" id="ARBA00022670"/>
    </source>
</evidence>
<evidence type="ECO:0000256" key="5">
    <source>
        <dbReference type="ARBA" id="ARBA00022833"/>
    </source>
</evidence>
<keyword evidence="6 9" id="KW-0224">Dipeptidase</keyword>
<dbReference type="PIRSF" id="PIRSF026671">
    <property type="entry name" value="AA_dipeptidase"/>
    <property type="match status" value="1"/>
</dbReference>
<dbReference type="InterPro" id="IPR009045">
    <property type="entry name" value="Zn_M74/Hedgehog-like"/>
</dbReference>